<comment type="caution">
    <text evidence="1">The sequence shown here is derived from an EMBL/GenBank/DDBJ whole genome shotgun (WGS) entry which is preliminary data.</text>
</comment>
<dbReference type="RefSeq" id="WP_195912207.1">
    <property type="nucleotide sequence ID" value="NZ_CBTK010000257.1"/>
</dbReference>
<keyword evidence="2" id="KW-1185">Reference proteome</keyword>
<evidence type="ECO:0000313" key="1">
    <source>
        <dbReference type="EMBL" id="CDH46348.1"/>
    </source>
</evidence>
<dbReference type="EMBL" id="CBTK010000257">
    <property type="protein sequence ID" value="CDH46348.1"/>
    <property type="molecule type" value="Genomic_DNA"/>
</dbReference>
<protein>
    <submittedName>
        <fullName evidence="1">Uncharacterized protein</fullName>
    </submittedName>
</protein>
<dbReference type="Proteomes" id="UP000019184">
    <property type="component" value="Unassembled WGS sequence"/>
</dbReference>
<name>A0A7U7GDW0_9GAMM</name>
<reference evidence="1 2" key="1">
    <citation type="journal article" date="2014" name="ISME J.">
        <title>Candidatus Competibacter-lineage genomes retrieved from metagenomes reveal functional metabolic diversity.</title>
        <authorList>
            <person name="McIlroy S.J."/>
            <person name="Albertsen M."/>
            <person name="Andresen E.K."/>
            <person name="Saunders A.M."/>
            <person name="Kristiansen R."/>
            <person name="Stokholm-Bjerregaard M."/>
            <person name="Nielsen K.L."/>
            <person name="Nielsen P.H."/>
        </authorList>
    </citation>
    <scope>NUCLEOTIDE SEQUENCE [LARGE SCALE GENOMIC DNA]</scope>
    <source>
        <strain evidence="1 2">Run_B_J11</strain>
    </source>
</reference>
<organism evidence="1 2">
    <name type="scientific">Candidatus Contendobacter odensis Run_B_J11</name>
    <dbReference type="NCBI Taxonomy" id="1400861"/>
    <lineage>
        <taxon>Bacteria</taxon>
        <taxon>Pseudomonadati</taxon>
        <taxon>Pseudomonadota</taxon>
        <taxon>Gammaproteobacteria</taxon>
        <taxon>Candidatus Competibacteraceae</taxon>
        <taxon>Candidatus Contendibacter</taxon>
    </lineage>
</organism>
<sequence length="53" mass="5802">MQIPLLGKGTVPERRVLVIDPGIACYGREAIADAALSGDFRLPDYQVIQYITP</sequence>
<proteinExistence type="predicted"/>
<accession>A0A7U7GDW0</accession>
<dbReference type="AlphaFoldDB" id="A0A7U7GDW0"/>
<gene>
    <name evidence="1" type="ORF">BN874_420061</name>
</gene>
<evidence type="ECO:0000313" key="2">
    <source>
        <dbReference type="Proteomes" id="UP000019184"/>
    </source>
</evidence>